<evidence type="ECO:0000256" key="5">
    <source>
        <dbReference type="ARBA" id="ARBA00023167"/>
    </source>
</evidence>
<dbReference type="UniPathway" id="UPA00904">
    <property type="reaction ID" value="UER00871"/>
</dbReference>
<evidence type="ECO:0000313" key="9">
    <source>
        <dbReference type="Proteomes" id="UP000004835"/>
    </source>
</evidence>
<dbReference type="PANTHER" id="PTHR46832:SF1">
    <property type="entry name" value="5'-METHYLTHIOADENOSINE_S-ADENOSYLHOMOCYSTEINE NUCLEOSIDASE"/>
    <property type="match status" value="1"/>
</dbReference>
<dbReference type="Gene3D" id="3.40.50.1580">
    <property type="entry name" value="Nucleoside phosphorylase domain"/>
    <property type="match status" value="1"/>
</dbReference>
<comment type="catalytic activity">
    <reaction evidence="6">
        <text>5'-deoxyadenosine + H2O = 5-deoxy-D-ribose + adenine</text>
        <dbReference type="Rhea" id="RHEA:29859"/>
        <dbReference type="ChEBI" id="CHEBI:15377"/>
        <dbReference type="ChEBI" id="CHEBI:16708"/>
        <dbReference type="ChEBI" id="CHEBI:17319"/>
        <dbReference type="ChEBI" id="CHEBI:149540"/>
        <dbReference type="EC" id="3.2.2.9"/>
    </reaction>
    <physiologicalReaction direction="left-to-right" evidence="6">
        <dbReference type="Rhea" id="RHEA:29860"/>
    </physiologicalReaction>
</comment>
<keyword evidence="4 8" id="KW-0378">Hydrolase</keyword>
<dbReference type="InterPro" id="IPR035994">
    <property type="entry name" value="Nucleoside_phosphorylase_sf"/>
</dbReference>
<keyword evidence="8" id="KW-0326">Glycosidase</keyword>
<dbReference type="GO" id="GO:0005829">
    <property type="term" value="C:cytosol"/>
    <property type="evidence" value="ECO:0007669"/>
    <property type="project" value="TreeGrafter"/>
</dbReference>
<comment type="caution">
    <text evidence="8">The sequence shown here is derived from an EMBL/GenBank/DDBJ whole genome shotgun (WGS) entry which is preliminary data.</text>
</comment>
<dbReference type="EMBL" id="AEWT01000009">
    <property type="protein sequence ID" value="EGC70259.1"/>
    <property type="molecule type" value="Genomic_DNA"/>
</dbReference>
<protein>
    <recommendedName>
        <fullName evidence="2">adenosylhomocysteine nucleosidase</fullName>
        <ecNumber evidence="2">3.2.2.9</ecNumber>
    </recommendedName>
</protein>
<dbReference type="CDD" id="cd09008">
    <property type="entry name" value="MTAN"/>
    <property type="match status" value="1"/>
</dbReference>
<dbReference type="NCBIfam" id="TIGR01704">
    <property type="entry name" value="MTA_SAH-Nsdase"/>
    <property type="match status" value="1"/>
</dbReference>
<dbReference type="GO" id="GO:0008782">
    <property type="term" value="F:adenosylhomocysteine nucleosidase activity"/>
    <property type="evidence" value="ECO:0007669"/>
    <property type="project" value="UniProtKB-EC"/>
</dbReference>
<evidence type="ECO:0000256" key="6">
    <source>
        <dbReference type="ARBA" id="ARBA00050313"/>
    </source>
</evidence>
<evidence type="ECO:0000256" key="3">
    <source>
        <dbReference type="ARBA" id="ARBA00022605"/>
    </source>
</evidence>
<organism evidence="8 9">
    <name type="scientific">Enterococcus casseliflavus ATCC 12755</name>
    <dbReference type="NCBI Taxonomy" id="888066"/>
    <lineage>
        <taxon>Bacteria</taxon>
        <taxon>Bacillati</taxon>
        <taxon>Bacillota</taxon>
        <taxon>Bacilli</taxon>
        <taxon>Lactobacillales</taxon>
        <taxon>Enterococcaceae</taxon>
        <taxon>Enterococcus</taxon>
    </lineage>
</organism>
<dbReference type="Pfam" id="PF01048">
    <property type="entry name" value="PNP_UDP_1"/>
    <property type="match status" value="1"/>
</dbReference>
<evidence type="ECO:0000256" key="1">
    <source>
        <dbReference type="ARBA" id="ARBA00004945"/>
    </source>
</evidence>
<keyword evidence="5" id="KW-0486">Methionine biosynthesis</keyword>
<dbReference type="HOGENOM" id="CLU_031248_2_2_9"/>
<feature type="domain" description="Nucleoside phosphorylase" evidence="7">
    <location>
        <begin position="13"/>
        <end position="239"/>
    </location>
</feature>
<evidence type="ECO:0000256" key="4">
    <source>
        <dbReference type="ARBA" id="ARBA00022801"/>
    </source>
</evidence>
<comment type="pathway">
    <text evidence="1">Amino-acid biosynthesis; L-methionine biosynthesis via salvage pathway; S-methyl-5-thio-alpha-D-ribose 1-phosphate from S-methyl-5'-thioadenosine (hydrolase route): step 1/2.</text>
</comment>
<dbReference type="SUPFAM" id="SSF53167">
    <property type="entry name" value="Purine and uridine phosphorylases"/>
    <property type="match status" value="1"/>
</dbReference>
<evidence type="ECO:0000259" key="7">
    <source>
        <dbReference type="Pfam" id="PF01048"/>
    </source>
</evidence>
<evidence type="ECO:0000313" key="8">
    <source>
        <dbReference type="EMBL" id="EGC70259.1"/>
    </source>
</evidence>
<dbReference type="EC" id="3.2.2.9" evidence="2"/>
<dbReference type="InterPro" id="IPR010049">
    <property type="entry name" value="MTA_SAH_Nsdase"/>
</dbReference>
<dbReference type="FunFam" id="3.40.50.1580:FF:000001">
    <property type="entry name" value="MTA/SAH nucleosidase family protein"/>
    <property type="match status" value="1"/>
</dbReference>
<proteinExistence type="predicted"/>
<dbReference type="GO" id="GO:0009164">
    <property type="term" value="P:nucleoside catabolic process"/>
    <property type="evidence" value="ECO:0007669"/>
    <property type="project" value="InterPro"/>
</dbReference>
<dbReference type="GO" id="GO:0008930">
    <property type="term" value="F:methylthioadenosine nucleosidase activity"/>
    <property type="evidence" value="ECO:0007669"/>
    <property type="project" value="InterPro"/>
</dbReference>
<dbReference type="NCBIfam" id="NF004079">
    <property type="entry name" value="PRK05584.1"/>
    <property type="match status" value="1"/>
</dbReference>
<evidence type="ECO:0000256" key="2">
    <source>
        <dbReference type="ARBA" id="ARBA00011974"/>
    </source>
</evidence>
<reference evidence="8 9" key="1">
    <citation type="submission" date="2011-01" db="EMBL/GenBank/DDBJ databases">
        <authorList>
            <person name="Muzny D."/>
            <person name="Qin X."/>
            <person name="Deng J."/>
            <person name="Jiang H."/>
            <person name="Liu Y."/>
            <person name="Qu J."/>
            <person name="Song X.-Z."/>
            <person name="Zhang L."/>
            <person name="Thornton R."/>
            <person name="Coyle M."/>
            <person name="Francisco L."/>
            <person name="Jackson L."/>
            <person name="Javaid M."/>
            <person name="Korchina V."/>
            <person name="Kovar C."/>
            <person name="Mata R."/>
            <person name="Mathew T."/>
            <person name="Ngo R."/>
            <person name="Nguyen L."/>
            <person name="Nguyen N."/>
            <person name="Okwuonu G."/>
            <person name="Ongeri F."/>
            <person name="Pham C."/>
            <person name="Simmons D."/>
            <person name="Wilczek-Boney K."/>
            <person name="Hale W."/>
            <person name="Jakkamsetti A."/>
            <person name="Pham P."/>
            <person name="Ruth R."/>
            <person name="San Lucas F."/>
            <person name="Warren J."/>
            <person name="Zhang J."/>
            <person name="Zhao Z."/>
            <person name="Zhou C."/>
            <person name="Zhu D."/>
            <person name="Lee S."/>
            <person name="Bess C."/>
            <person name="Blankenburg K."/>
            <person name="Forbes L."/>
            <person name="Fu Q."/>
            <person name="Gubbala S."/>
            <person name="Hirani K."/>
            <person name="Jayaseelan J.C."/>
            <person name="Lara F."/>
            <person name="Munidasa M."/>
            <person name="Palculict T."/>
            <person name="Patil S."/>
            <person name="Pu L.-L."/>
            <person name="Saada N."/>
            <person name="Tang L."/>
            <person name="Weissenberger G."/>
            <person name="Zhu Y."/>
            <person name="Hemphill L."/>
            <person name="Shang Y."/>
            <person name="Youmans B."/>
            <person name="Ayvaz T."/>
            <person name="Ross M."/>
            <person name="Santibanez J."/>
            <person name="Aqrawi P."/>
            <person name="Gross S."/>
            <person name="Joshi V."/>
            <person name="Fowler G."/>
            <person name="Nazareth L."/>
            <person name="Reid J."/>
            <person name="Worley K."/>
            <person name="Petrosino J."/>
            <person name="Highlander S."/>
            <person name="Gibbs R."/>
        </authorList>
    </citation>
    <scope>NUCLEOTIDE SEQUENCE [LARGE SCALE GENOMIC DNA]</scope>
    <source>
        <strain evidence="8 9">ATCC 12755</strain>
    </source>
</reference>
<dbReference type="Proteomes" id="UP000004835">
    <property type="component" value="Unassembled WGS sequence"/>
</dbReference>
<dbReference type="GO" id="GO:0019509">
    <property type="term" value="P:L-methionine salvage from methylthioadenosine"/>
    <property type="evidence" value="ECO:0007669"/>
    <property type="project" value="UniProtKB-UniPathway"/>
</dbReference>
<gene>
    <name evidence="8" type="primary">mtnN</name>
    <name evidence="8" type="ORF">HMPREF9087_0993</name>
</gene>
<name>F0EHV1_ENTCA</name>
<dbReference type="GO" id="GO:0019284">
    <property type="term" value="P:L-methionine salvage from S-adenosylmethionine"/>
    <property type="evidence" value="ECO:0007669"/>
    <property type="project" value="TreeGrafter"/>
</dbReference>
<dbReference type="InterPro" id="IPR000845">
    <property type="entry name" value="Nucleoside_phosphorylase_d"/>
</dbReference>
<dbReference type="AlphaFoldDB" id="F0EHV1"/>
<sequence>MKNKREAGGKHMKIGIIGAMEEEIKALREQLISPLSWERGGALFISGSIGNHEVIVVRSGIGKVLASITTSLLIQQYGVNMVINTGSAGGIGAGLQVGDLVISDKVAYFDVDVTGFGYEYGQLPGGMPLYYEASRYLISEMTKAAEATHHTVKKGLIVTGDSFIHDPQKVQEILGHFPDALACEMEGAAIAQTAQQFNIPFLIVRAISDTADHAATVSFDEFILEAGKRSAEMVLAFVETLK</sequence>
<keyword evidence="3" id="KW-0028">Amino-acid biosynthesis</keyword>
<dbReference type="PANTHER" id="PTHR46832">
    <property type="entry name" value="5'-METHYLTHIOADENOSINE/S-ADENOSYLHOMOCYSTEINE NUCLEOSIDASE"/>
    <property type="match status" value="1"/>
</dbReference>
<accession>F0EHV1</accession>